<name>A0A841HLK3_9GAMM</name>
<evidence type="ECO:0000313" key="5">
    <source>
        <dbReference type="EMBL" id="MBB6093957.1"/>
    </source>
</evidence>
<keyword evidence="2" id="KW-0812">Transmembrane</keyword>
<keyword evidence="5" id="KW-0808">Transferase</keyword>
<dbReference type="AlphaFoldDB" id="A0A841HLK3"/>
<comment type="caution">
    <text evidence="5">The sequence shown here is derived from an EMBL/GenBank/DDBJ whole genome shotgun (WGS) entry which is preliminary data.</text>
</comment>
<keyword evidence="6" id="KW-1185">Reference proteome</keyword>
<evidence type="ECO:0000259" key="4">
    <source>
        <dbReference type="Pfam" id="PF06580"/>
    </source>
</evidence>
<dbReference type="Pfam" id="PF02518">
    <property type="entry name" value="HATPase_c"/>
    <property type="match status" value="1"/>
</dbReference>
<dbReference type="InterPro" id="IPR050640">
    <property type="entry name" value="Bact_2-comp_sensor_kinase"/>
</dbReference>
<dbReference type="EMBL" id="JACHHZ010000003">
    <property type="protein sequence ID" value="MBB6093957.1"/>
    <property type="molecule type" value="Genomic_DNA"/>
</dbReference>
<dbReference type="PANTHER" id="PTHR34220">
    <property type="entry name" value="SENSOR HISTIDINE KINASE YPDA"/>
    <property type="match status" value="1"/>
</dbReference>
<dbReference type="GO" id="GO:0000155">
    <property type="term" value="F:phosphorelay sensor kinase activity"/>
    <property type="evidence" value="ECO:0007669"/>
    <property type="project" value="InterPro"/>
</dbReference>
<reference evidence="5 6" key="1">
    <citation type="submission" date="2020-08" db="EMBL/GenBank/DDBJ databases">
        <title>Genomic Encyclopedia of Type Strains, Phase IV (KMG-IV): sequencing the most valuable type-strain genomes for metagenomic binning, comparative biology and taxonomic classification.</title>
        <authorList>
            <person name="Goeker M."/>
        </authorList>
    </citation>
    <scope>NUCLEOTIDE SEQUENCE [LARGE SCALE GENOMIC DNA]</scope>
    <source>
        <strain evidence="5 6">DSM 26723</strain>
    </source>
</reference>
<dbReference type="SUPFAM" id="SSF55874">
    <property type="entry name" value="ATPase domain of HSP90 chaperone/DNA topoisomerase II/histidine kinase"/>
    <property type="match status" value="1"/>
</dbReference>
<accession>A0A841HLK3</accession>
<dbReference type="PANTHER" id="PTHR34220:SF9">
    <property type="entry name" value="SIGNAL TRANSDUCTION HISTIDINE KINASE INTERNAL REGION DOMAIN-CONTAINING PROTEIN"/>
    <property type="match status" value="1"/>
</dbReference>
<keyword evidence="1" id="KW-0175">Coiled coil</keyword>
<dbReference type="Pfam" id="PF06580">
    <property type="entry name" value="His_kinase"/>
    <property type="match status" value="1"/>
</dbReference>
<dbReference type="GO" id="GO:0016020">
    <property type="term" value="C:membrane"/>
    <property type="evidence" value="ECO:0007669"/>
    <property type="project" value="InterPro"/>
</dbReference>
<feature type="transmembrane region" description="Helical" evidence="2">
    <location>
        <begin position="137"/>
        <end position="158"/>
    </location>
</feature>
<feature type="coiled-coil region" evidence="1">
    <location>
        <begin position="158"/>
        <end position="190"/>
    </location>
</feature>
<organism evidence="5 6">
    <name type="scientific">Povalibacter uvarum</name>
    <dbReference type="NCBI Taxonomy" id="732238"/>
    <lineage>
        <taxon>Bacteria</taxon>
        <taxon>Pseudomonadati</taxon>
        <taxon>Pseudomonadota</taxon>
        <taxon>Gammaproteobacteria</taxon>
        <taxon>Steroidobacterales</taxon>
        <taxon>Steroidobacteraceae</taxon>
        <taxon>Povalibacter</taxon>
    </lineage>
</organism>
<dbReference type="InterPro" id="IPR003594">
    <property type="entry name" value="HATPase_dom"/>
</dbReference>
<dbReference type="InterPro" id="IPR010559">
    <property type="entry name" value="Sig_transdc_His_kin_internal"/>
</dbReference>
<evidence type="ECO:0000256" key="2">
    <source>
        <dbReference type="SAM" id="Phobius"/>
    </source>
</evidence>
<feature type="transmembrane region" description="Helical" evidence="2">
    <location>
        <begin position="60"/>
        <end position="81"/>
    </location>
</feature>
<evidence type="ECO:0000256" key="1">
    <source>
        <dbReference type="SAM" id="Coils"/>
    </source>
</evidence>
<feature type="domain" description="Histidine kinase/HSP90-like ATPase" evidence="3">
    <location>
        <begin position="279"/>
        <end position="339"/>
    </location>
</feature>
<gene>
    <name evidence="5" type="ORF">HNQ60_002838</name>
</gene>
<dbReference type="InterPro" id="IPR036890">
    <property type="entry name" value="HATPase_C_sf"/>
</dbReference>
<evidence type="ECO:0000313" key="6">
    <source>
        <dbReference type="Proteomes" id="UP000588068"/>
    </source>
</evidence>
<protein>
    <submittedName>
        <fullName evidence="5">Signal transduction histidine kinase</fullName>
    </submittedName>
</protein>
<sequence length="379" mass="41642">MAQLAREEHEGARPVVENGSGIGRRGVAILAAWTLVAMLFAGQAWFAAQVRGEPLAWARASVIWLVWAAVWAALTPIALRLEARFPLQRPRFLGALAVHGVASAACALVNLALFALAAPVIGATHAEPTWLGTFSRLLGTTLLLNLPVYWLIVAAAHVERLVRNAREKDRRQLRLEAQLADARLQTLRTQLQPHFLFNALNTISVLMHENVDSADRILLQLSALLRRSLDSTDAHEVTLGEEIGFLENYLEIEQARFGGRLSYRVLIPDHVLEARVPNLILQPLVENALRHGLATRAGPGHVEIKADRQGDSLLLCVVDDGRGLPPATTERVGLANTRARLRLLYADRQRFDVRNSADGGVIAEIELPWRTGPMTITGP</sequence>
<keyword evidence="2" id="KW-0472">Membrane</keyword>
<dbReference type="RefSeq" id="WP_184332795.1">
    <property type="nucleotide sequence ID" value="NZ_JACHHZ010000003.1"/>
</dbReference>
<feature type="domain" description="Signal transduction histidine kinase internal region" evidence="4">
    <location>
        <begin position="182"/>
        <end position="261"/>
    </location>
</feature>
<dbReference type="Gene3D" id="3.30.565.10">
    <property type="entry name" value="Histidine kinase-like ATPase, C-terminal domain"/>
    <property type="match status" value="1"/>
</dbReference>
<keyword evidence="5" id="KW-0418">Kinase</keyword>
<keyword evidence="2" id="KW-1133">Transmembrane helix</keyword>
<proteinExistence type="predicted"/>
<dbReference type="Proteomes" id="UP000588068">
    <property type="component" value="Unassembled WGS sequence"/>
</dbReference>
<evidence type="ECO:0000259" key="3">
    <source>
        <dbReference type="Pfam" id="PF02518"/>
    </source>
</evidence>
<feature type="transmembrane region" description="Helical" evidence="2">
    <location>
        <begin position="93"/>
        <end position="117"/>
    </location>
</feature>
<feature type="transmembrane region" description="Helical" evidence="2">
    <location>
        <begin position="27"/>
        <end position="48"/>
    </location>
</feature>